<evidence type="ECO:0000256" key="8">
    <source>
        <dbReference type="ARBA" id="ARBA00022840"/>
    </source>
</evidence>
<dbReference type="GO" id="GO:0004798">
    <property type="term" value="F:dTMP kinase activity"/>
    <property type="evidence" value="ECO:0007669"/>
    <property type="project" value="UniProtKB-EC"/>
</dbReference>
<evidence type="ECO:0000256" key="3">
    <source>
        <dbReference type="ARBA" id="ARBA00012980"/>
    </source>
</evidence>
<organism evidence="11 12">
    <name type="scientific">Thecamonas trahens ATCC 50062</name>
    <dbReference type="NCBI Taxonomy" id="461836"/>
    <lineage>
        <taxon>Eukaryota</taxon>
        <taxon>Apusozoa</taxon>
        <taxon>Apusomonadida</taxon>
        <taxon>Apusomonadidae</taxon>
        <taxon>Thecamonas</taxon>
    </lineage>
</organism>
<feature type="domain" description="Thymidylate kinase-like" evidence="10">
    <location>
        <begin position="26"/>
        <end position="192"/>
    </location>
</feature>
<dbReference type="Pfam" id="PF02223">
    <property type="entry name" value="Thymidylate_kin"/>
    <property type="match status" value="1"/>
</dbReference>
<dbReference type="Gene3D" id="3.40.50.300">
    <property type="entry name" value="P-loop containing nucleotide triphosphate hydrolases"/>
    <property type="match status" value="1"/>
</dbReference>
<evidence type="ECO:0000256" key="7">
    <source>
        <dbReference type="ARBA" id="ARBA00022777"/>
    </source>
</evidence>
<dbReference type="SUPFAM" id="SSF52540">
    <property type="entry name" value="P-loop containing nucleoside triphosphate hydrolases"/>
    <property type="match status" value="1"/>
</dbReference>
<evidence type="ECO:0000256" key="9">
    <source>
        <dbReference type="SAM" id="Coils"/>
    </source>
</evidence>
<name>A0A0L0DWX9_THETB</name>
<dbReference type="InterPro" id="IPR018095">
    <property type="entry name" value="Thymidylate_kin_CS"/>
</dbReference>
<evidence type="ECO:0000313" key="11">
    <source>
        <dbReference type="EMBL" id="KNC56048.1"/>
    </source>
</evidence>
<dbReference type="Proteomes" id="UP000054408">
    <property type="component" value="Unassembled WGS sequence"/>
</dbReference>
<comment type="similarity">
    <text evidence="2">Belongs to the thymidylate kinase family.</text>
</comment>
<evidence type="ECO:0000256" key="6">
    <source>
        <dbReference type="ARBA" id="ARBA00022741"/>
    </source>
</evidence>
<dbReference type="PANTHER" id="PTHR10344:SF1">
    <property type="entry name" value="THYMIDYLATE KINASE"/>
    <property type="match status" value="1"/>
</dbReference>
<dbReference type="RefSeq" id="XP_013761092.1">
    <property type="nucleotide sequence ID" value="XM_013905638.1"/>
</dbReference>
<dbReference type="GO" id="GO:0006227">
    <property type="term" value="P:dUDP biosynthetic process"/>
    <property type="evidence" value="ECO:0007669"/>
    <property type="project" value="TreeGrafter"/>
</dbReference>
<evidence type="ECO:0000313" key="12">
    <source>
        <dbReference type="Proteomes" id="UP000054408"/>
    </source>
</evidence>
<dbReference type="STRING" id="461836.A0A0L0DWX9"/>
<feature type="coiled-coil region" evidence="9">
    <location>
        <begin position="4"/>
        <end position="38"/>
    </location>
</feature>
<dbReference type="GeneID" id="25561771"/>
<keyword evidence="4" id="KW-0808">Transferase</keyword>
<dbReference type="InterPro" id="IPR039430">
    <property type="entry name" value="Thymidylate_kin-like_dom"/>
</dbReference>
<dbReference type="eggNOG" id="KOG3327">
    <property type="taxonomic scope" value="Eukaryota"/>
</dbReference>
<comment type="pathway">
    <text evidence="1">Pyrimidine metabolism; dTTP biosynthesis.</text>
</comment>
<dbReference type="OMA" id="FLANAPW"/>
<keyword evidence="7 11" id="KW-0418">Kinase</keyword>
<dbReference type="EMBL" id="GL349440">
    <property type="protein sequence ID" value="KNC56048.1"/>
    <property type="molecule type" value="Genomic_DNA"/>
</dbReference>
<dbReference type="GO" id="GO:0006235">
    <property type="term" value="P:dTTP biosynthetic process"/>
    <property type="evidence" value="ECO:0007669"/>
    <property type="project" value="TreeGrafter"/>
</dbReference>
<sequence length="214" mass="23630">MYLHKSMDEVVAEANAKLDDYKAKITELDKTKKALEQRVAVDEMRFPARETAIGSMLDAYLRQAAELDDHAVHLLFAANRWEAASAIEAALAAGTTLIVDRYSYSGMAFTAAKGYSLEWCAAPEIGLPKPDSIIYMDLSIEDAAKRGGYGGERYEKEEFQRIVRGIFEDMAAADPETWFRCDAARESETITKELVAHVQGVVANVADAPIARMA</sequence>
<dbReference type="GO" id="GO:0005829">
    <property type="term" value="C:cytosol"/>
    <property type="evidence" value="ECO:0007669"/>
    <property type="project" value="TreeGrafter"/>
</dbReference>
<evidence type="ECO:0000256" key="1">
    <source>
        <dbReference type="ARBA" id="ARBA00004992"/>
    </source>
</evidence>
<keyword evidence="5" id="KW-0545">Nucleotide biosynthesis</keyword>
<dbReference type="OrthoDB" id="425602at2759"/>
<dbReference type="PROSITE" id="PS01331">
    <property type="entry name" value="THYMIDYLATE_KINASE"/>
    <property type="match status" value="1"/>
</dbReference>
<protein>
    <recommendedName>
        <fullName evidence="3">dTMP kinase</fullName>
        <ecNumber evidence="3">2.7.4.9</ecNumber>
    </recommendedName>
</protein>
<reference evidence="11 12" key="1">
    <citation type="submission" date="2010-05" db="EMBL/GenBank/DDBJ databases">
        <title>The Genome Sequence of Thecamonas trahens ATCC 50062.</title>
        <authorList>
            <consortium name="The Broad Institute Genome Sequencing Platform"/>
            <person name="Russ C."/>
            <person name="Cuomo C."/>
            <person name="Shea T."/>
            <person name="Young S.K."/>
            <person name="Zeng Q."/>
            <person name="Koehrsen M."/>
            <person name="Haas B."/>
            <person name="Borodovsky M."/>
            <person name="Guigo R."/>
            <person name="Alvarado L."/>
            <person name="Berlin A."/>
            <person name="Bochicchio J."/>
            <person name="Borenstein D."/>
            <person name="Chapman S."/>
            <person name="Chen Z."/>
            <person name="Freedman E."/>
            <person name="Gellesch M."/>
            <person name="Goldberg J."/>
            <person name="Griggs A."/>
            <person name="Gujja S."/>
            <person name="Heilman E."/>
            <person name="Heiman D."/>
            <person name="Hepburn T."/>
            <person name="Howarth C."/>
            <person name="Jen D."/>
            <person name="Larson L."/>
            <person name="Mehta T."/>
            <person name="Park D."/>
            <person name="Pearson M."/>
            <person name="Roberts A."/>
            <person name="Saif S."/>
            <person name="Shenoy N."/>
            <person name="Sisk P."/>
            <person name="Stolte C."/>
            <person name="Sykes S."/>
            <person name="Thomson T."/>
            <person name="Walk T."/>
            <person name="White J."/>
            <person name="Yandava C."/>
            <person name="Burger G."/>
            <person name="Gray M.W."/>
            <person name="Holland P.W.H."/>
            <person name="King N."/>
            <person name="Lang F.B.F."/>
            <person name="Roger A.J."/>
            <person name="Ruiz-Trillo I."/>
            <person name="Lander E."/>
            <person name="Nusbaum C."/>
        </authorList>
    </citation>
    <scope>NUCLEOTIDE SEQUENCE [LARGE SCALE GENOMIC DNA]</scope>
    <source>
        <strain evidence="11 12">ATCC 50062</strain>
    </source>
</reference>
<dbReference type="GO" id="GO:0004550">
    <property type="term" value="F:nucleoside diphosphate kinase activity"/>
    <property type="evidence" value="ECO:0007669"/>
    <property type="project" value="TreeGrafter"/>
</dbReference>
<evidence type="ECO:0000256" key="4">
    <source>
        <dbReference type="ARBA" id="ARBA00022679"/>
    </source>
</evidence>
<dbReference type="EC" id="2.7.4.9" evidence="3"/>
<keyword evidence="12" id="KW-1185">Reference proteome</keyword>
<dbReference type="GO" id="GO:0005634">
    <property type="term" value="C:nucleus"/>
    <property type="evidence" value="ECO:0007669"/>
    <property type="project" value="TreeGrafter"/>
</dbReference>
<dbReference type="AlphaFoldDB" id="A0A0L0DWX9"/>
<evidence type="ECO:0000256" key="2">
    <source>
        <dbReference type="ARBA" id="ARBA00009776"/>
    </source>
</evidence>
<keyword evidence="8" id="KW-0067">ATP-binding</keyword>
<dbReference type="GO" id="GO:0006233">
    <property type="term" value="P:dTDP biosynthetic process"/>
    <property type="evidence" value="ECO:0007669"/>
    <property type="project" value="InterPro"/>
</dbReference>
<accession>A0A0L0DWX9</accession>
<evidence type="ECO:0000259" key="10">
    <source>
        <dbReference type="Pfam" id="PF02223"/>
    </source>
</evidence>
<evidence type="ECO:0000256" key="5">
    <source>
        <dbReference type="ARBA" id="ARBA00022727"/>
    </source>
</evidence>
<dbReference type="GO" id="GO:0005739">
    <property type="term" value="C:mitochondrion"/>
    <property type="evidence" value="ECO:0007669"/>
    <property type="project" value="TreeGrafter"/>
</dbReference>
<gene>
    <name evidence="11" type="ORF">AMSG_02060</name>
</gene>
<dbReference type="InterPro" id="IPR027417">
    <property type="entry name" value="P-loop_NTPase"/>
</dbReference>
<proteinExistence type="inferred from homology"/>
<keyword evidence="9" id="KW-0175">Coiled coil</keyword>
<dbReference type="GO" id="GO:0005524">
    <property type="term" value="F:ATP binding"/>
    <property type="evidence" value="ECO:0007669"/>
    <property type="project" value="UniProtKB-KW"/>
</dbReference>
<keyword evidence="6" id="KW-0547">Nucleotide-binding</keyword>
<dbReference type="PANTHER" id="PTHR10344">
    <property type="entry name" value="THYMIDYLATE KINASE"/>
    <property type="match status" value="1"/>
</dbReference>